<dbReference type="RefSeq" id="WP_135651254.1">
    <property type="nucleotide sequence ID" value="NZ_RQGF01000038.1"/>
</dbReference>
<dbReference type="AlphaFoldDB" id="A0A4R9K2N4"/>
<evidence type="ECO:0008006" key="4">
    <source>
        <dbReference type="Google" id="ProtNLM"/>
    </source>
</evidence>
<gene>
    <name evidence="2" type="ORF">EHQ64_18320</name>
</gene>
<proteinExistence type="predicted"/>
<comment type="caution">
    <text evidence="2">The sequence shown here is derived from an EMBL/GenBank/DDBJ whole genome shotgun (WGS) entry which is preliminary data.</text>
</comment>
<dbReference type="Proteomes" id="UP000297762">
    <property type="component" value="Unassembled WGS sequence"/>
</dbReference>
<dbReference type="InterPro" id="IPR049713">
    <property type="entry name" value="Pr6Pr-like"/>
</dbReference>
<keyword evidence="1" id="KW-1133">Transmembrane helix</keyword>
<feature type="transmembrane region" description="Helical" evidence="1">
    <location>
        <begin position="12"/>
        <end position="37"/>
    </location>
</feature>
<feature type="transmembrane region" description="Helical" evidence="1">
    <location>
        <begin position="134"/>
        <end position="151"/>
    </location>
</feature>
<feature type="transmembrane region" description="Helical" evidence="1">
    <location>
        <begin position="95"/>
        <end position="114"/>
    </location>
</feature>
<feature type="transmembrane region" description="Helical" evidence="1">
    <location>
        <begin position="198"/>
        <end position="218"/>
    </location>
</feature>
<keyword evidence="1" id="KW-0472">Membrane</keyword>
<evidence type="ECO:0000256" key="1">
    <source>
        <dbReference type="SAM" id="Phobius"/>
    </source>
</evidence>
<organism evidence="2 3">
    <name type="scientific">Leptospira sarikeiensis</name>
    <dbReference type="NCBI Taxonomy" id="2484943"/>
    <lineage>
        <taxon>Bacteria</taxon>
        <taxon>Pseudomonadati</taxon>
        <taxon>Spirochaetota</taxon>
        <taxon>Spirochaetia</taxon>
        <taxon>Leptospirales</taxon>
        <taxon>Leptospiraceae</taxon>
        <taxon>Leptospira</taxon>
    </lineage>
</organism>
<keyword evidence="1" id="KW-0812">Transmembrane</keyword>
<evidence type="ECO:0000313" key="2">
    <source>
        <dbReference type="EMBL" id="TGL58468.1"/>
    </source>
</evidence>
<protein>
    <recommendedName>
        <fullName evidence="4">F420-dependent oxidoreductase</fullName>
    </recommendedName>
</protein>
<name>A0A4R9K2N4_9LEPT</name>
<feature type="transmembrane region" description="Helical" evidence="1">
    <location>
        <begin position="158"/>
        <end position="178"/>
    </location>
</feature>
<dbReference type="OrthoDB" id="9809977at2"/>
<dbReference type="EMBL" id="RQGF01000038">
    <property type="protein sequence ID" value="TGL58468.1"/>
    <property type="molecule type" value="Genomic_DNA"/>
</dbReference>
<keyword evidence="3" id="KW-1185">Reference proteome</keyword>
<sequence>MNKTESSKPSVTLARYLFALNAITCFLGVLLELWWAYHHTSKLPPNAGFTRTFGPGFDSFFNQFAFFTTQSNTILGVTSLLLALQPDRTSTSFHVWRIIGLIDITITGIVFNFVLQNAPSGGELAAFTSDIEHILNPIFGILLWVIFGPFGSVKTKRIFLAAILPIAYAAFTLIRGAIMEWYPYNILDVPRLGYSGVSINIAGIFVLFLLIAGFLFLVDKLLSSKFVRLSFQKE</sequence>
<reference evidence="2" key="1">
    <citation type="journal article" date="2019" name="PLoS Negl. Trop. Dis.">
        <title>Revisiting the worldwide diversity of Leptospira species in the environment.</title>
        <authorList>
            <person name="Vincent A.T."/>
            <person name="Schiettekatte O."/>
            <person name="Bourhy P."/>
            <person name="Veyrier F.J."/>
            <person name="Picardeau M."/>
        </authorList>
    </citation>
    <scope>NUCLEOTIDE SEQUENCE [LARGE SCALE GENOMIC DNA]</scope>
    <source>
        <strain evidence="2">201702455</strain>
    </source>
</reference>
<accession>A0A4R9K2N4</accession>
<evidence type="ECO:0000313" key="3">
    <source>
        <dbReference type="Proteomes" id="UP000297762"/>
    </source>
</evidence>
<feature type="transmembrane region" description="Helical" evidence="1">
    <location>
        <begin position="64"/>
        <end position="83"/>
    </location>
</feature>
<dbReference type="NCBIfam" id="NF038065">
    <property type="entry name" value="Pr6Pr"/>
    <property type="match status" value="1"/>
</dbReference>